<comment type="caution">
    <text evidence="1">The sequence shown here is derived from an EMBL/GenBank/DDBJ whole genome shotgun (WGS) entry which is preliminary data.</text>
</comment>
<organism evidence="1 2">
    <name type="scientific">Methylorubrum suomiense</name>
    <dbReference type="NCBI Taxonomy" id="144191"/>
    <lineage>
        <taxon>Bacteria</taxon>
        <taxon>Pseudomonadati</taxon>
        <taxon>Pseudomonadota</taxon>
        <taxon>Alphaproteobacteria</taxon>
        <taxon>Hyphomicrobiales</taxon>
        <taxon>Methylobacteriaceae</taxon>
        <taxon>Methylorubrum</taxon>
    </lineage>
</organism>
<dbReference type="Proteomes" id="UP001055093">
    <property type="component" value="Unassembled WGS sequence"/>
</dbReference>
<dbReference type="EMBL" id="BPRE01000013">
    <property type="protein sequence ID" value="GJE77252.1"/>
    <property type="molecule type" value="Genomic_DNA"/>
</dbReference>
<dbReference type="RefSeq" id="WP_238308369.1">
    <property type="nucleotide sequence ID" value="NZ_BPRE01000013.1"/>
</dbReference>
<evidence type="ECO:0000313" key="1">
    <source>
        <dbReference type="EMBL" id="GJE77252.1"/>
    </source>
</evidence>
<sequence>MQKLLPLTDQVRAALREDRTSDQVKALIEELGLDRERIKSDLIAAKAKAVDPMTGDDEADAARRLHHDLGFEEERAVSSIAQLKLRLSAIETAEDEERRRIAYEAAEVERDECVRLVREEYPKLADALVVLLQRVVASNEQIRRADPPADKPRLQPAEWIVREANDIHYGQLIDNVILPGMHRDAAMKWFRRVAECRNN</sequence>
<protein>
    <submittedName>
        <fullName evidence="1">Uncharacterized protein</fullName>
    </submittedName>
</protein>
<name>A0ABQ4V1M8_9HYPH</name>
<reference evidence="1" key="1">
    <citation type="journal article" date="2021" name="Front. Microbiol.">
        <title>Comprehensive Comparative Genomics and Phenotyping of Methylobacterium Species.</title>
        <authorList>
            <person name="Alessa O."/>
            <person name="Ogura Y."/>
            <person name="Fujitani Y."/>
            <person name="Takami H."/>
            <person name="Hayashi T."/>
            <person name="Sahin N."/>
            <person name="Tani A."/>
        </authorList>
    </citation>
    <scope>NUCLEOTIDE SEQUENCE</scope>
    <source>
        <strain evidence="1">DSM 14458</strain>
    </source>
</reference>
<gene>
    <name evidence="1" type="ORF">BGCPKDLD_3855</name>
</gene>
<keyword evidence="2" id="KW-1185">Reference proteome</keyword>
<proteinExistence type="predicted"/>
<reference evidence="1" key="2">
    <citation type="submission" date="2021-08" db="EMBL/GenBank/DDBJ databases">
        <authorList>
            <person name="Tani A."/>
            <person name="Ola A."/>
            <person name="Ogura Y."/>
            <person name="Katsura K."/>
            <person name="Hayashi T."/>
        </authorList>
    </citation>
    <scope>NUCLEOTIDE SEQUENCE</scope>
    <source>
        <strain evidence="1">DSM 14458</strain>
    </source>
</reference>
<evidence type="ECO:0000313" key="2">
    <source>
        <dbReference type="Proteomes" id="UP001055093"/>
    </source>
</evidence>
<accession>A0ABQ4V1M8</accession>